<evidence type="ECO:0008006" key="5">
    <source>
        <dbReference type="Google" id="ProtNLM"/>
    </source>
</evidence>
<proteinExistence type="predicted"/>
<feature type="chain" id="PRO_5019326453" description="Acid phosphatase" evidence="2">
    <location>
        <begin position="20"/>
        <end position="400"/>
    </location>
</feature>
<dbReference type="Pfam" id="PF04185">
    <property type="entry name" value="Phosphoesterase"/>
    <property type="match status" value="1"/>
</dbReference>
<organism evidence="3 4">
    <name type="scientific">Cytospora schulzeri</name>
    <dbReference type="NCBI Taxonomy" id="448051"/>
    <lineage>
        <taxon>Eukaryota</taxon>
        <taxon>Fungi</taxon>
        <taxon>Dikarya</taxon>
        <taxon>Ascomycota</taxon>
        <taxon>Pezizomycotina</taxon>
        <taxon>Sordariomycetes</taxon>
        <taxon>Sordariomycetidae</taxon>
        <taxon>Diaporthales</taxon>
        <taxon>Cytosporaceae</taxon>
        <taxon>Cytospora</taxon>
    </lineage>
</organism>
<comment type="caution">
    <text evidence="3">The sequence shown here is derived from an EMBL/GenBank/DDBJ whole genome shotgun (WGS) entry which is preliminary data.</text>
</comment>
<dbReference type="InterPro" id="IPR017850">
    <property type="entry name" value="Alkaline_phosphatase_core_sf"/>
</dbReference>
<dbReference type="PANTHER" id="PTHR31956">
    <property type="entry name" value="NON-SPECIFIC PHOSPHOLIPASE C4-RELATED"/>
    <property type="match status" value="1"/>
</dbReference>
<dbReference type="OrthoDB" id="5135119at2759"/>
<evidence type="ECO:0000313" key="3">
    <source>
        <dbReference type="EMBL" id="ROW06946.1"/>
    </source>
</evidence>
<gene>
    <name evidence="3" type="ORF">VMCG_04160</name>
</gene>
<dbReference type="PANTHER" id="PTHR31956:SF15">
    <property type="entry name" value="ACID PHOSPHATASE PHOA"/>
    <property type="match status" value="1"/>
</dbReference>
<accession>A0A423WTS3</accession>
<feature type="signal peptide" evidence="2">
    <location>
        <begin position="1"/>
        <end position="19"/>
    </location>
</feature>
<dbReference type="GO" id="GO:0016788">
    <property type="term" value="F:hydrolase activity, acting on ester bonds"/>
    <property type="evidence" value="ECO:0007669"/>
    <property type="project" value="InterPro"/>
</dbReference>
<keyword evidence="1" id="KW-0378">Hydrolase</keyword>
<keyword evidence="4" id="KW-1185">Reference proteome</keyword>
<sequence length="400" mass="43981">MTSILRLLVGLSGLVPALALGTGQTKFKIVEGGRSFDRFITIWLENQDFAEVMKNPDIIDLKREGISLTKYYAQTHPSQPNYIAAIGGDYFGLDHDEHVRIPENVSTIVDLFDPRGISWGGYFEDQPGPGFMGSGSKGSTGNGGWDYVRKHNPYVSYDSIANNGTRLWSLGSFKDFERDLDTNQVPQFVFMSPNMMNDGHNTTLDFAASWAHTFLKPLLADGVFKERTLILLTYDESATYEIPNKIGSLLLGNAVPSALKGTEDDTFYTHYSILATMEYNWQLPNLGRYDVGANVFKNAIAADATTGYKNKGDPDNIAGVDNSLSYPGFLNSDPAKWKPLPRPNLKLVGAGGLPVSDAVYNQWWKTGDEVSPYDGSGEAVDGDVYLPLYGKQEPNGVLPT</sequence>
<protein>
    <recommendedName>
        <fullName evidence="5">Acid phosphatase</fullName>
    </recommendedName>
</protein>
<dbReference type="STRING" id="356882.A0A423WTS3"/>
<dbReference type="GO" id="GO:0009395">
    <property type="term" value="P:phospholipid catabolic process"/>
    <property type="evidence" value="ECO:0007669"/>
    <property type="project" value="TreeGrafter"/>
</dbReference>
<reference evidence="3 4" key="1">
    <citation type="submission" date="2015-09" db="EMBL/GenBank/DDBJ databases">
        <title>Host preference determinants of Valsa canker pathogens revealed by comparative genomics.</title>
        <authorList>
            <person name="Yin Z."/>
            <person name="Huang L."/>
        </authorList>
    </citation>
    <scope>NUCLEOTIDE SEQUENCE [LARGE SCALE GENOMIC DNA]</scope>
    <source>
        <strain evidence="3 4">03-1</strain>
    </source>
</reference>
<evidence type="ECO:0000256" key="2">
    <source>
        <dbReference type="SAM" id="SignalP"/>
    </source>
</evidence>
<evidence type="ECO:0000313" key="4">
    <source>
        <dbReference type="Proteomes" id="UP000283895"/>
    </source>
</evidence>
<dbReference type="AlphaFoldDB" id="A0A423WTS3"/>
<evidence type="ECO:0000256" key="1">
    <source>
        <dbReference type="ARBA" id="ARBA00022801"/>
    </source>
</evidence>
<dbReference type="InterPro" id="IPR007312">
    <property type="entry name" value="Phosphoesterase"/>
</dbReference>
<dbReference type="EMBL" id="LKEA01000009">
    <property type="protein sequence ID" value="ROW06946.1"/>
    <property type="molecule type" value="Genomic_DNA"/>
</dbReference>
<keyword evidence="2" id="KW-0732">Signal</keyword>
<dbReference type="Gene3D" id="3.40.720.10">
    <property type="entry name" value="Alkaline Phosphatase, subunit A"/>
    <property type="match status" value="1"/>
</dbReference>
<name>A0A423WTS3_9PEZI</name>
<dbReference type="FunFam" id="3.40.720.10:FF:000064">
    <property type="entry name" value="Probable acid phosphatase Pho610"/>
    <property type="match status" value="1"/>
</dbReference>
<dbReference type="Proteomes" id="UP000283895">
    <property type="component" value="Unassembled WGS sequence"/>
</dbReference>